<dbReference type="AlphaFoldDB" id="A0A833RKA8"/>
<keyword evidence="3" id="KW-1185">Reference proteome</keyword>
<evidence type="ECO:0000313" key="3">
    <source>
        <dbReference type="Proteomes" id="UP000623129"/>
    </source>
</evidence>
<dbReference type="EMBL" id="SWLB01000002">
    <property type="protein sequence ID" value="KAF3340711.1"/>
    <property type="molecule type" value="Genomic_DNA"/>
</dbReference>
<accession>A0A833RKA8</accession>
<keyword evidence="1" id="KW-1133">Transmembrane helix</keyword>
<dbReference type="Pfam" id="PF03140">
    <property type="entry name" value="DUF247"/>
    <property type="match status" value="2"/>
</dbReference>
<gene>
    <name evidence="2" type="ORF">FCM35_KLT09555</name>
</gene>
<keyword evidence="1" id="KW-0472">Membrane</keyword>
<comment type="caution">
    <text evidence="2">The sequence shown here is derived from an EMBL/GenBank/DDBJ whole genome shotgun (WGS) entry which is preliminary data.</text>
</comment>
<protein>
    <submittedName>
        <fullName evidence="2">Uncharacterized protein</fullName>
    </submittedName>
</protein>
<reference evidence="2" key="1">
    <citation type="submission" date="2020-01" db="EMBL/GenBank/DDBJ databases">
        <title>Genome sequence of Kobresia littledalei, the first chromosome-level genome in the family Cyperaceae.</title>
        <authorList>
            <person name="Qu G."/>
        </authorList>
    </citation>
    <scope>NUCLEOTIDE SEQUENCE</scope>
    <source>
        <strain evidence="2">C.B.Clarke</strain>
        <tissue evidence="2">Leaf</tissue>
    </source>
</reference>
<dbReference type="Proteomes" id="UP000623129">
    <property type="component" value="Unassembled WGS sequence"/>
</dbReference>
<dbReference type="PANTHER" id="PTHR31170:SF25">
    <property type="entry name" value="BNAA09G04570D PROTEIN"/>
    <property type="match status" value="1"/>
</dbReference>
<evidence type="ECO:0000313" key="2">
    <source>
        <dbReference type="EMBL" id="KAF3340711.1"/>
    </source>
</evidence>
<dbReference type="PANTHER" id="PTHR31170">
    <property type="entry name" value="BNAC04G53230D PROTEIN"/>
    <property type="match status" value="1"/>
</dbReference>
<name>A0A833RKA8_9POAL</name>
<dbReference type="InterPro" id="IPR004158">
    <property type="entry name" value="DUF247_pln"/>
</dbReference>
<feature type="transmembrane region" description="Helical" evidence="1">
    <location>
        <begin position="493"/>
        <end position="514"/>
    </location>
</feature>
<sequence>MHPLIKGTSAAAAEYMEIEGTSAAKAPPMDEISAAEHVGPFSLLRDWLVEKTSDAESTENGETTHWPKNSIFRVPEHIRSGRESNFEPKLVSIGPYYHGRQNLKRMQDLKIRCIQEILKMLRISRRRTNNPRPYVTSNETVWNPTTGFSSKKEKNPTLQEETGIDAEFPGQFMVSGRKARAYYKEVFDHGDDEFVQMLFLDSCFIIRTILAFSQQTQSMSFLDVHIKEVRSDLLLLDNQIPLFFIKEVYEWVLSNLKDKKLPDFNTVLEPFICLDMPWRINGDAKSSEAAHLLDLYWRYSLSPQMDMKLTSSEKYRSEAERDLSNSSEIDPSNNALLVIANATELQQMAGIEFEKFKDKGDLDATFSKGIMRMPRLKIDSRQITLLRNLIAFESCIVPSMRNISYYMKLMDALIDSEKDVELLQNCGVIYNTLSSHEMAATFFNDIGDFCFTDDNANPFSGLYKDVQKYYDSRCHRRLASLRHNYFSSPWTCISVVAAVILLILSVFQTFYAIYGYHHPKN</sequence>
<keyword evidence="1" id="KW-0812">Transmembrane</keyword>
<dbReference type="OrthoDB" id="672127at2759"/>
<organism evidence="2 3">
    <name type="scientific">Carex littledalei</name>
    <dbReference type="NCBI Taxonomy" id="544730"/>
    <lineage>
        <taxon>Eukaryota</taxon>
        <taxon>Viridiplantae</taxon>
        <taxon>Streptophyta</taxon>
        <taxon>Embryophyta</taxon>
        <taxon>Tracheophyta</taxon>
        <taxon>Spermatophyta</taxon>
        <taxon>Magnoliopsida</taxon>
        <taxon>Liliopsida</taxon>
        <taxon>Poales</taxon>
        <taxon>Cyperaceae</taxon>
        <taxon>Cyperoideae</taxon>
        <taxon>Cariceae</taxon>
        <taxon>Carex</taxon>
        <taxon>Carex subgen. Euthyceras</taxon>
    </lineage>
</organism>
<evidence type="ECO:0000256" key="1">
    <source>
        <dbReference type="SAM" id="Phobius"/>
    </source>
</evidence>
<proteinExistence type="predicted"/>